<sequence>MYEWAKSWQQSKATVFRPFYDTSSTFYLSAPPELLTKSVSKERTYLTATKARRKLTEADAVPSAETMPERIGTPDLLHGLQTATAISYSLGWAGQFHEDPIRRLYTGGMKSAL</sequence>
<comment type="caution">
    <text evidence="1">The sequence shown here is derived from an EMBL/GenBank/DDBJ whole genome shotgun (WGS) entry which is preliminary data.</text>
</comment>
<dbReference type="Proteomes" id="UP001239111">
    <property type="component" value="Chromosome 1"/>
</dbReference>
<evidence type="ECO:0000313" key="1">
    <source>
        <dbReference type="EMBL" id="KAJ8683349.1"/>
    </source>
</evidence>
<protein>
    <submittedName>
        <fullName evidence="1">Uncharacterized protein</fullName>
    </submittedName>
</protein>
<name>A0ACC2PIC1_9HYME</name>
<proteinExistence type="predicted"/>
<reference evidence="1" key="1">
    <citation type="submission" date="2023-04" db="EMBL/GenBank/DDBJ databases">
        <title>A chromosome-level genome assembly of the parasitoid wasp Eretmocerus hayati.</title>
        <authorList>
            <person name="Zhong Y."/>
            <person name="Liu S."/>
            <person name="Liu Y."/>
        </authorList>
    </citation>
    <scope>NUCLEOTIDE SEQUENCE</scope>
    <source>
        <strain evidence="1">ZJU_SS_LIU_2023</strain>
    </source>
</reference>
<accession>A0ACC2PIC1</accession>
<gene>
    <name evidence="1" type="ORF">QAD02_019141</name>
</gene>
<evidence type="ECO:0000313" key="2">
    <source>
        <dbReference type="Proteomes" id="UP001239111"/>
    </source>
</evidence>
<organism evidence="1 2">
    <name type="scientific">Eretmocerus hayati</name>
    <dbReference type="NCBI Taxonomy" id="131215"/>
    <lineage>
        <taxon>Eukaryota</taxon>
        <taxon>Metazoa</taxon>
        <taxon>Ecdysozoa</taxon>
        <taxon>Arthropoda</taxon>
        <taxon>Hexapoda</taxon>
        <taxon>Insecta</taxon>
        <taxon>Pterygota</taxon>
        <taxon>Neoptera</taxon>
        <taxon>Endopterygota</taxon>
        <taxon>Hymenoptera</taxon>
        <taxon>Apocrita</taxon>
        <taxon>Proctotrupomorpha</taxon>
        <taxon>Chalcidoidea</taxon>
        <taxon>Aphelinidae</taxon>
        <taxon>Aphelininae</taxon>
        <taxon>Eretmocerus</taxon>
    </lineage>
</organism>
<keyword evidence="2" id="KW-1185">Reference proteome</keyword>
<dbReference type="EMBL" id="CM056741">
    <property type="protein sequence ID" value="KAJ8683349.1"/>
    <property type="molecule type" value="Genomic_DNA"/>
</dbReference>